<proteinExistence type="inferred from homology"/>
<protein>
    <recommendedName>
        <fullName evidence="2">phosphoribosylglycinamide formyltransferase 1</fullName>
        <ecNumber evidence="2">2.1.2.2</ecNumber>
    </recommendedName>
    <alternativeName>
        <fullName evidence="7">5'-phosphoribosylglycinamide transformylase</fullName>
    </alternativeName>
    <alternativeName>
        <fullName evidence="6">GAR transformylase</fullName>
    </alternativeName>
</protein>
<dbReference type="SUPFAM" id="SSF53328">
    <property type="entry name" value="Formyltransferase"/>
    <property type="match status" value="1"/>
</dbReference>
<dbReference type="EMBL" id="FMAW01000010">
    <property type="protein sequence ID" value="SCC00415.1"/>
    <property type="molecule type" value="Genomic_DNA"/>
</dbReference>
<dbReference type="InterPro" id="IPR001555">
    <property type="entry name" value="GART_AS"/>
</dbReference>
<dbReference type="PANTHER" id="PTHR43369">
    <property type="entry name" value="PHOSPHORIBOSYLGLYCINAMIDE FORMYLTRANSFERASE"/>
    <property type="match status" value="1"/>
</dbReference>
<dbReference type="Proteomes" id="UP000182448">
    <property type="component" value="Unassembled WGS sequence"/>
</dbReference>
<gene>
    <name evidence="10" type="ORF">GA0061075_11043</name>
</gene>
<comment type="pathway">
    <text evidence="1">Purine metabolism; IMP biosynthesis via de novo pathway; N(2)-formyl-N(1)-(5-phospho-D-ribosyl)glycinamide from N(1)-(5-phospho-D-ribosyl)glycinamide (10-formyl THF route): step 1/1.</text>
</comment>
<keyword evidence="4" id="KW-0658">Purine biosynthesis</keyword>
<comment type="catalytic activity">
    <reaction evidence="8">
        <text>N(1)-(5-phospho-beta-D-ribosyl)glycinamide + (6R)-10-formyltetrahydrofolate = N(2)-formyl-N(1)-(5-phospho-beta-D-ribosyl)glycinamide + (6S)-5,6,7,8-tetrahydrofolate + H(+)</text>
        <dbReference type="Rhea" id="RHEA:15053"/>
        <dbReference type="ChEBI" id="CHEBI:15378"/>
        <dbReference type="ChEBI" id="CHEBI:57453"/>
        <dbReference type="ChEBI" id="CHEBI:143788"/>
        <dbReference type="ChEBI" id="CHEBI:147286"/>
        <dbReference type="ChEBI" id="CHEBI:195366"/>
        <dbReference type="EC" id="2.1.2.2"/>
    </reaction>
</comment>
<evidence type="ECO:0000313" key="10">
    <source>
        <dbReference type="EMBL" id="SCC00415.1"/>
    </source>
</evidence>
<reference evidence="10 11" key="1">
    <citation type="submission" date="2016-08" db="EMBL/GenBank/DDBJ databases">
        <authorList>
            <person name="Varghese N."/>
            <person name="Submissions Spin"/>
        </authorList>
    </citation>
    <scope>NUCLEOTIDE SEQUENCE [LARGE SCALE GENOMIC DNA]</scope>
    <source>
        <strain evidence="10 11">R-53116</strain>
    </source>
</reference>
<name>A0ABY0K247_WEIHE</name>
<evidence type="ECO:0000259" key="9">
    <source>
        <dbReference type="Pfam" id="PF00551"/>
    </source>
</evidence>
<dbReference type="InterPro" id="IPR002376">
    <property type="entry name" value="Formyl_transf_N"/>
</dbReference>
<dbReference type="Pfam" id="PF00551">
    <property type="entry name" value="Formyl_trans_N"/>
    <property type="match status" value="1"/>
</dbReference>
<comment type="caution">
    <text evidence="10">The sequence shown here is derived from an EMBL/GenBank/DDBJ whole genome shotgun (WGS) entry which is preliminary data.</text>
</comment>
<keyword evidence="11" id="KW-1185">Reference proteome</keyword>
<feature type="domain" description="Formyl transferase N-terminal" evidence="9">
    <location>
        <begin position="1"/>
        <end position="92"/>
    </location>
</feature>
<evidence type="ECO:0000256" key="7">
    <source>
        <dbReference type="ARBA" id="ARBA00041682"/>
    </source>
</evidence>
<evidence type="ECO:0000313" key="11">
    <source>
        <dbReference type="Proteomes" id="UP000182448"/>
    </source>
</evidence>
<accession>A0ABY0K247</accession>
<dbReference type="EC" id="2.1.2.2" evidence="2"/>
<organism evidence="10 11">
    <name type="scientific">Weissella hellenica</name>
    <dbReference type="NCBI Taxonomy" id="46256"/>
    <lineage>
        <taxon>Bacteria</taxon>
        <taxon>Bacillati</taxon>
        <taxon>Bacillota</taxon>
        <taxon>Bacilli</taxon>
        <taxon>Lactobacillales</taxon>
        <taxon>Lactobacillaceae</taxon>
        <taxon>Weissella</taxon>
    </lineage>
</organism>
<comment type="similarity">
    <text evidence="5">Belongs to the GART family.</text>
</comment>
<keyword evidence="3" id="KW-0808">Transferase</keyword>
<evidence type="ECO:0000256" key="2">
    <source>
        <dbReference type="ARBA" id="ARBA00012254"/>
    </source>
</evidence>
<evidence type="ECO:0000256" key="6">
    <source>
        <dbReference type="ARBA" id="ARBA00041324"/>
    </source>
</evidence>
<dbReference type="PANTHER" id="PTHR43369:SF2">
    <property type="entry name" value="PHOSPHORIBOSYLGLYCINAMIDE FORMYLTRANSFERASE"/>
    <property type="match status" value="1"/>
</dbReference>
<dbReference type="PROSITE" id="PS00373">
    <property type="entry name" value="GART"/>
    <property type="match status" value="1"/>
</dbReference>
<evidence type="ECO:0000256" key="5">
    <source>
        <dbReference type="ARBA" id="ARBA00038440"/>
    </source>
</evidence>
<evidence type="ECO:0000256" key="4">
    <source>
        <dbReference type="ARBA" id="ARBA00022755"/>
    </source>
</evidence>
<sequence length="102" mass="11381">MRIVGPTLLAAYAGKIINIHPALLPHFPGRHGIEDAYQAGVSETGVTIHWVDEGIDSGQIIAQHKVPIYKTDKLADLEQRIHQTEHTFYPSIVKELLEKGEF</sequence>
<dbReference type="InterPro" id="IPR036477">
    <property type="entry name" value="Formyl_transf_N_sf"/>
</dbReference>
<evidence type="ECO:0000256" key="3">
    <source>
        <dbReference type="ARBA" id="ARBA00022679"/>
    </source>
</evidence>
<evidence type="ECO:0000256" key="1">
    <source>
        <dbReference type="ARBA" id="ARBA00005054"/>
    </source>
</evidence>
<dbReference type="Gene3D" id="3.40.50.170">
    <property type="entry name" value="Formyl transferase, N-terminal domain"/>
    <property type="match status" value="1"/>
</dbReference>
<evidence type="ECO:0000256" key="8">
    <source>
        <dbReference type="ARBA" id="ARBA00047664"/>
    </source>
</evidence>